<evidence type="ECO:0000256" key="8">
    <source>
        <dbReference type="ARBA" id="ARBA00023136"/>
    </source>
</evidence>
<dbReference type="Proteomes" id="UP000002943">
    <property type="component" value="Unassembled WGS sequence"/>
</dbReference>
<evidence type="ECO:0000256" key="7">
    <source>
        <dbReference type="ARBA" id="ARBA00022989"/>
    </source>
</evidence>
<keyword evidence="8 9" id="KW-0472">Membrane</keyword>
<evidence type="ECO:0000313" key="10">
    <source>
        <dbReference type="EMBL" id="EFP94785.1"/>
    </source>
</evidence>
<dbReference type="STRING" id="796620.VIBC2010_13675"/>
<dbReference type="RefSeq" id="WP_009603352.1">
    <property type="nucleotide sequence ID" value="NZ_AEIU01000115.1"/>
</dbReference>
<dbReference type="InterPro" id="IPR004485">
    <property type="entry name" value="Cobalamin_biosynth_CobD/CbiB"/>
</dbReference>
<comment type="pathway">
    <text evidence="2">Cofactor biosynthesis; adenosylcobalamin biosynthesis.</text>
</comment>
<evidence type="ECO:0000313" key="11">
    <source>
        <dbReference type="Proteomes" id="UP000002943"/>
    </source>
</evidence>
<dbReference type="Pfam" id="PF03186">
    <property type="entry name" value="CobD_Cbib"/>
    <property type="match status" value="1"/>
</dbReference>
<reference evidence="10 11" key="1">
    <citation type="journal article" date="2012" name="Int. J. Syst. Evol. Microbiol.">
        <title>Vibrio caribbeanicus sp. nov., isolated from the marine sponge Scleritoderma cyanea.</title>
        <authorList>
            <person name="Hoffmann M."/>
            <person name="Monday S.R."/>
            <person name="Allard M.W."/>
            <person name="Strain E.A."/>
            <person name="Whittaker P."/>
            <person name="Naum M."/>
            <person name="McCarthy P.J."/>
            <person name="Lopez J.V."/>
            <person name="Fischer M."/>
            <person name="Brown E.W."/>
        </authorList>
    </citation>
    <scope>NUCLEOTIDE SEQUENCE [LARGE SCALE GENOMIC DNA]</scope>
    <source>
        <strain evidence="10 11">ATCC BAA-2122</strain>
    </source>
</reference>
<keyword evidence="4" id="KW-1003">Cell membrane</keyword>
<evidence type="ECO:0000256" key="3">
    <source>
        <dbReference type="ARBA" id="ARBA00006263"/>
    </source>
</evidence>
<evidence type="ECO:0000256" key="2">
    <source>
        <dbReference type="ARBA" id="ARBA00004953"/>
    </source>
</evidence>
<feature type="transmembrane region" description="Helical" evidence="9">
    <location>
        <begin position="65"/>
        <end position="87"/>
    </location>
</feature>
<evidence type="ECO:0000256" key="9">
    <source>
        <dbReference type="SAM" id="Phobius"/>
    </source>
</evidence>
<keyword evidence="6 9" id="KW-0812">Transmembrane</keyword>
<proteinExistence type="inferred from homology"/>
<dbReference type="OrthoDB" id="5586491at2"/>
<dbReference type="GO" id="GO:0048472">
    <property type="term" value="F:threonine-phosphate decarboxylase activity"/>
    <property type="evidence" value="ECO:0007669"/>
    <property type="project" value="InterPro"/>
</dbReference>
<dbReference type="NCBIfam" id="NF006476">
    <property type="entry name" value="PRK08878.1"/>
    <property type="match status" value="1"/>
</dbReference>
<dbReference type="GO" id="GO:0009236">
    <property type="term" value="P:cobalamin biosynthetic process"/>
    <property type="evidence" value="ECO:0007669"/>
    <property type="project" value="UniProtKB-UniPathway"/>
</dbReference>
<evidence type="ECO:0000256" key="5">
    <source>
        <dbReference type="ARBA" id="ARBA00022573"/>
    </source>
</evidence>
<dbReference type="eggNOG" id="COG1270">
    <property type="taxonomic scope" value="Bacteria"/>
</dbReference>
<keyword evidence="5" id="KW-0169">Cobalamin biosynthesis</keyword>
<sequence>MEGLFNDFYSNGALLILWAGLLVHRILPLSREFHPTTIWRKFAIQLSNKVNTSTVASQAILSGSLAWLLMMLPLFVVAISLGNLAWYQEVFELTLLVFALDWRNTDRFGKDFVTTLAREDKTHGKILIQPLINRSTASLSMVGLGKAGSETLIMSYGRNLVCVLFWYGLTGGVGAFLYRMAVELSRAWSPSRKQYSSFGQMATRTVALIELVPMRLFALLITSGQRALATIQLIKLQASSWPLPGPAWLMVSVGAKLQLSLGGPAIYDRHKSIRTKVGGRIAPSAIHVAQVHQLLKQKCYLWVLAQSIIMGLVYQGL</sequence>
<comment type="similarity">
    <text evidence="3">Belongs to the CobD/CbiB family.</text>
</comment>
<keyword evidence="11" id="KW-1185">Reference proteome</keyword>
<dbReference type="UniPathway" id="UPA00148"/>
<dbReference type="EMBL" id="AEIU01000115">
    <property type="protein sequence ID" value="EFP94785.1"/>
    <property type="molecule type" value="Genomic_DNA"/>
</dbReference>
<name>E3BQ84_9VIBR</name>
<feature type="transmembrane region" description="Helical" evidence="9">
    <location>
        <begin position="12"/>
        <end position="30"/>
    </location>
</feature>
<comment type="subcellular location">
    <subcellularLocation>
        <location evidence="1">Cell membrane</location>
        <topology evidence="1">Multi-pass membrane protein</topology>
    </subcellularLocation>
</comment>
<evidence type="ECO:0000256" key="4">
    <source>
        <dbReference type="ARBA" id="ARBA00022475"/>
    </source>
</evidence>
<accession>E3BQ84</accession>
<gene>
    <name evidence="10" type="ORF">VIBC2010_13675</name>
</gene>
<comment type="caution">
    <text evidence="10">The sequence shown here is derived from an EMBL/GenBank/DDBJ whole genome shotgun (WGS) entry which is preliminary data.</text>
</comment>
<organism evidence="10 11">
    <name type="scientific">Vibrio caribbeanicus ATCC BAA-2122</name>
    <dbReference type="NCBI Taxonomy" id="796620"/>
    <lineage>
        <taxon>Bacteria</taxon>
        <taxon>Pseudomonadati</taxon>
        <taxon>Pseudomonadota</taxon>
        <taxon>Gammaproteobacteria</taxon>
        <taxon>Vibrionales</taxon>
        <taxon>Vibrionaceae</taxon>
        <taxon>Vibrio</taxon>
    </lineage>
</organism>
<dbReference type="PANTHER" id="PTHR34308">
    <property type="entry name" value="COBALAMIN BIOSYNTHESIS PROTEIN CBIB"/>
    <property type="match status" value="1"/>
</dbReference>
<dbReference type="GO" id="GO:0005886">
    <property type="term" value="C:plasma membrane"/>
    <property type="evidence" value="ECO:0007669"/>
    <property type="project" value="UniProtKB-SubCell"/>
</dbReference>
<dbReference type="AlphaFoldDB" id="E3BQ84"/>
<keyword evidence="7 9" id="KW-1133">Transmembrane helix</keyword>
<evidence type="ECO:0000256" key="1">
    <source>
        <dbReference type="ARBA" id="ARBA00004651"/>
    </source>
</evidence>
<dbReference type="PANTHER" id="PTHR34308:SF1">
    <property type="entry name" value="COBALAMIN BIOSYNTHESIS PROTEIN CBIB"/>
    <property type="match status" value="1"/>
</dbReference>
<feature type="transmembrane region" description="Helical" evidence="9">
    <location>
        <begin position="164"/>
        <end position="184"/>
    </location>
</feature>
<protein>
    <submittedName>
        <fullName evidence="10">Adenosylcobinamide-phosphate synthase</fullName>
    </submittedName>
</protein>
<evidence type="ECO:0000256" key="6">
    <source>
        <dbReference type="ARBA" id="ARBA00022692"/>
    </source>
</evidence>